<dbReference type="OrthoDB" id="6225685at2"/>
<dbReference type="STRING" id="889453.SAMN03080601_00111"/>
<gene>
    <name evidence="2" type="ORF">SAMN03080601_00111</name>
</gene>
<reference evidence="2 3" key="1">
    <citation type="submission" date="2017-02" db="EMBL/GenBank/DDBJ databases">
        <authorList>
            <person name="Peterson S.W."/>
        </authorList>
    </citation>
    <scope>NUCLEOTIDE SEQUENCE [LARGE SCALE GENOMIC DNA]</scope>
    <source>
        <strain evidence="2 3">DSM 24412</strain>
    </source>
</reference>
<dbReference type="Pfam" id="PF15528">
    <property type="entry name" value="Ntox23"/>
    <property type="match status" value="1"/>
</dbReference>
<sequence>MEFGFGFGRGSGYSEFSMGGSVKYKGWGLGMYSTQYTGVHAQRVGGVQAFAPGGSLRIENDFWPVLGDKYDRLRTSAAELEIGGLLIGKSVYTNSPDRNADRDESYFSRFYRKFGLLARPEAGTYADGRVYSSPAWVGVRHGKHFVSRAGINHPAVQDIFQNGVHLIKSGSPLFITPYGVYNEPWGFSGYYNPYSLY</sequence>
<protein>
    <submittedName>
        <fullName evidence="2">Toxin 23</fullName>
    </submittedName>
</protein>
<dbReference type="Proteomes" id="UP000191055">
    <property type="component" value="Unassembled WGS sequence"/>
</dbReference>
<evidence type="ECO:0000313" key="3">
    <source>
        <dbReference type="Proteomes" id="UP000191055"/>
    </source>
</evidence>
<feature type="domain" description="Bacterial toxin 23" evidence="1">
    <location>
        <begin position="5"/>
        <end position="165"/>
    </location>
</feature>
<accession>A0A1T5A6S4</accession>
<dbReference type="AlphaFoldDB" id="A0A1T5A6S4"/>
<proteinExistence type="predicted"/>
<organism evidence="2 3">
    <name type="scientific">Alkalitalea saponilacus</name>
    <dbReference type="NCBI Taxonomy" id="889453"/>
    <lineage>
        <taxon>Bacteria</taxon>
        <taxon>Pseudomonadati</taxon>
        <taxon>Bacteroidota</taxon>
        <taxon>Bacteroidia</taxon>
        <taxon>Marinilabiliales</taxon>
        <taxon>Marinilabiliaceae</taxon>
        <taxon>Alkalitalea</taxon>
    </lineage>
</organism>
<dbReference type="RefSeq" id="WP_079555908.1">
    <property type="nucleotide sequence ID" value="NZ_CP021904.1"/>
</dbReference>
<evidence type="ECO:0000313" key="2">
    <source>
        <dbReference type="EMBL" id="SKB30630.1"/>
    </source>
</evidence>
<dbReference type="KEGG" id="asx:CDL62_06630"/>
<name>A0A1T5A6S4_9BACT</name>
<dbReference type="EMBL" id="FUYV01000001">
    <property type="protein sequence ID" value="SKB30630.1"/>
    <property type="molecule type" value="Genomic_DNA"/>
</dbReference>
<evidence type="ECO:0000259" key="1">
    <source>
        <dbReference type="Pfam" id="PF15528"/>
    </source>
</evidence>
<dbReference type="InterPro" id="IPR029115">
    <property type="entry name" value="Ntox23"/>
</dbReference>
<keyword evidence="3" id="KW-1185">Reference proteome</keyword>